<evidence type="ECO:0000256" key="14">
    <source>
        <dbReference type="SAM" id="Phobius"/>
    </source>
</evidence>
<feature type="domain" description="Major facilitator superfamily (MFS) profile" evidence="15">
    <location>
        <begin position="492"/>
        <end position="942"/>
    </location>
</feature>
<feature type="transmembrane region" description="Helical" evidence="14">
    <location>
        <begin position="658"/>
        <end position="681"/>
    </location>
</feature>
<evidence type="ECO:0000256" key="4">
    <source>
        <dbReference type="ARBA" id="ARBA00022692"/>
    </source>
</evidence>
<dbReference type="PROSITE" id="PS50850">
    <property type="entry name" value="MFS"/>
    <property type="match status" value="2"/>
</dbReference>
<dbReference type="InterPro" id="IPR045263">
    <property type="entry name" value="GLUT"/>
</dbReference>
<feature type="transmembrane region" description="Helical" evidence="14">
    <location>
        <begin position="159"/>
        <end position="182"/>
    </location>
</feature>
<evidence type="ECO:0000256" key="1">
    <source>
        <dbReference type="ARBA" id="ARBA00004141"/>
    </source>
</evidence>
<feature type="transmembrane region" description="Helical" evidence="14">
    <location>
        <begin position="379"/>
        <end position="399"/>
    </location>
</feature>
<name>A0A2P4XKC9_9STRA</name>
<comment type="catalytic activity">
    <reaction evidence="11">
        <text>D-glucosamine(out) = D-glucosamine(in)</text>
        <dbReference type="Rhea" id="RHEA:78423"/>
        <dbReference type="ChEBI" id="CHEBI:58723"/>
    </reaction>
    <physiologicalReaction direction="left-to-right" evidence="11">
        <dbReference type="Rhea" id="RHEA:78424"/>
    </physiologicalReaction>
</comment>
<feature type="transmembrane region" description="Helical" evidence="14">
    <location>
        <begin position="489"/>
        <end position="505"/>
    </location>
</feature>
<dbReference type="GO" id="GO:0016020">
    <property type="term" value="C:membrane"/>
    <property type="evidence" value="ECO:0007669"/>
    <property type="project" value="UniProtKB-SubCell"/>
</dbReference>
<feature type="transmembrane region" description="Helical" evidence="14">
    <location>
        <begin position="290"/>
        <end position="311"/>
    </location>
</feature>
<feature type="transmembrane region" description="Helical" evidence="14">
    <location>
        <begin position="888"/>
        <end position="911"/>
    </location>
</feature>
<evidence type="ECO:0000256" key="12">
    <source>
        <dbReference type="ARBA" id="ARBA00044710"/>
    </source>
</evidence>
<evidence type="ECO:0000256" key="8">
    <source>
        <dbReference type="ARBA" id="ARBA00044648"/>
    </source>
</evidence>
<dbReference type="AlphaFoldDB" id="A0A2P4XKC9"/>
<feature type="transmembrane region" description="Helical" evidence="14">
    <location>
        <begin position="601"/>
        <end position="618"/>
    </location>
</feature>
<keyword evidence="6 14" id="KW-0472">Membrane</keyword>
<dbReference type="InterPro" id="IPR036259">
    <property type="entry name" value="MFS_trans_sf"/>
</dbReference>
<comment type="catalytic activity">
    <reaction evidence="7">
        <text>D-galactose(in) = D-galactose(out)</text>
        <dbReference type="Rhea" id="RHEA:34915"/>
        <dbReference type="ChEBI" id="CHEBI:4139"/>
    </reaction>
    <physiologicalReaction direction="right-to-left" evidence="7">
        <dbReference type="Rhea" id="RHEA:34917"/>
    </physiologicalReaction>
</comment>
<sequence length="978" mass="105496">PLQYGWSTTQLNLTAFNDEDACNVSFIKPGTCLMFPGHTKTQWTIAVSAWIFGGMLGSLVIGRVSNKFGRKRIMMVNCLFMFIGAIVQASASTIGMFIGGRVISGIASGGATAVIPGFISEISPPYLRNSLGVGFQMAITIGNLLVAITFFYADTSSGWRYIAGFPVVLAMLFLVSAPFVIVESPAWLLVVGKQKHAEHELARLFGEENVYVAKMWIKHDHLRPRTSSSCEHAVDTPERFKFARLFSPMLIRQLLTAIGIAGAQQLTGINAVFFYSSTLFEQAGISDDRIGIVAVNFVNVLPTLFCGMLAARVGNRKLMLYGLTGMFLSALGITVSLVASLPALAIVFTASYVTTFGSSLGSLAWVVMADLFPDEARAMGNSVCVGCSWLSNLTVGLSYPYIAAALVNFSFTPFMCTIALSFVFVYLAVPDTSGKTMQEIQDEFDARRLSKNKSGHTSGYVWVAPTPMVMMPAPAAEEETAVVKPTWRLYANILVAVLQALQFGWSTSQMNNSIFNNEEDCNARPIAPGTCLMFPGHTKTQWTIAVSSWIVGGMIGSLLTGRVSNKFGRKPTMMANCLFMIAGGAIQATSNTITIFTVGRVFAGIAAGGSTAVIPGFIGEICPPHLRSKLGVCFQISITLGHLFVAITFFFASTSTGWRYIAGFPIVLASLFLLLAPIVLVESPAWLLMVNKPKQAEEELARLFGEDNVYAAKKWINQDDPESKREGSVRLQDLGMSMIAPAPDGPNGGTLSKLFSSLLLPQLLTAIGVAGAQQLTGVNAVFFYSSGIFKQAGLSDSRIGVLLVNFVNVLPTLVCGMLAAKVGNRKLILYGFIGMLLSAVGITVSLVASLSPLAIVFVALYVTTFGASLGPLAWGVMADLFPDDVRAVGCSICVGCSWLCSLTIGLVYPYLAAALVNYSFVPFMYTITLSFLFFFQIVPDTYGKTIQEIQDEFNAKWQKSKKKPQWRMSGNSQIPVLG</sequence>
<feature type="transmembrane region" description="Helical" evidence="14">
    <location>
        <begin position="917"/>
        <end position="938"/>
    </location>
</feature>
<dbReference type="InterPro" id="IPR003663">
    <property type="entry name" value="Sugar/inositol_transpt"/>
</dbReference>
<comment type="catalytic activity">
    <reaction evidence="9">
        <text>D-xylose(out) = D-xylose(in)</text>
        <dbReference type="Rhea" id="RHEA:78427"/>
        <dbReference type="ChEBI" id="CHEBI:53455"/>
    </reaction>
    <physiologicalReaction direction="left-to-right" evidence="9">
        <dbReference type="Rhea" id="RHEA:78428"/>
    </physiologicalReaction>
</comment>
<dbReference type="GO" id="GO:0015149">
    <property type="term" value="F:hexose transmembrane transporter activity"/>
    <property type="evidence" value="ECO:0007669"/>
    <property type="project" value="TreeGrafter"/>
</dbReference>
<dbReference type="PANTHER" id="PTHR23503">
    <property type="entry name" value="SOLUTE CARRIER FAMILY 2"/>
    <property type="match status" value="1"/>
</dbReference>
<evidence type="ECO:0000256" key="13">
    <source>
        <dbReference type="ARBA" id="ARBA00044780"/>
    </source>
</evidence>
<feature type="transmembrane region" description="Helical" evidence="14">
    <location>
        <begin position="97"/>
        <end position="119"/>
    </location>
</feature>
<comment type="caution">
    <text evidence="16">The sequence shown here is derived from an EMBL/GenBank/DDBJ whole genome shotgun (WGS) entry which is preliminary data.</text>
</comment>
<evidence type="ECO:0000259" key="15">
    <source>
        <dbReference type="PROSITE" id="PS50850"/>
    </source>
</evidence>
<feature type="non-terminal residue" evidence="16">
    <location>
        <position position="1"/>
    </location>
</feature>
<comment type="catalytic activity">
    <reaction evidence="8">
        <text>D-glucose(out) = D-glucose(in)</text>
        <dbReference type="Rhea" id="RHEA:60376"/>
        <dbReference type="ChEBI" id="CHEBI:4167"/>
    </reaction>
    <physiologicalReaction direction="left-to-right" evidence="8">
        <dbReference type="Rhea" id="RHEA:60377"/>
    </physiologicalReaction>
</comment>
<dbReference type="PROSITE" id="PS00217">
    <property type="entry name" value="SUGAR_TRANSPORT_2"/>
    <property type="match status" value="2"/>
</dbReference>
<feature type="transmembrane region" description="Helical" evidence="14">
    <location>
        <begin position="854"/>
        <end position="876"/>
    </location>
</feature>
<dbReference type="OrthoDB" id="4540492at2759"/>
<feature type="transmembrane region" description="Helical" evidence="14">
    <location>
        <begin position="131"/>
        <end position="153"/>
    </location>
</feature>
<evidence type="ECO:0000256" key="3">
    <source>
        <dbReference type="ARBA" id="ARBA00022448"/>
    </source>
</evidence>
<evidence type="ECO:0000256" key="5">
    <source>
        <dbReference type="ARBA" id="ARBA00022989"/>
    </source>
</evidence>
<dbReference type="InterPro" id="IPR005828">
    <property type="entry name" value="MFS_sugar_transport-like"/>
</dbReference>
<dbReference type="InterPro" id="IPR005829">
    <property type="entry name" value="Sugar_transporter_CS"/>
</dbReference>
<keyword evidence="17" id="KW-1185">Reference proteome</keyword>
<evidence type="ECO:0000256" key="7">
    <source>
        <dbReference type="ARBA" id="ARBA00044637"/>
    </source>
</evidence>
<dbReference type="Proteomes" id="UP000237271">
    <property type="component" value="Unassembled WGS sequence"/>
</dbReference>
<feature type="transmembrane region" description="Helical" evidence="14">
    <location>
        <begin position="43"/>
        <end position="61"/>
    </location>
</feature>
<feature type="transmembrane region" description="Helical" evidence="14">
    <location>
        <begin position="254"/>
        <end position="275"/>
    </location>
</feature>
<dbReference type="Gene3D" id="1.20.1250.20">
    <property type="entry name" value="MFS general substrate transporter like domains"/>
    <property type="match status" value="2"/>
</dbReference>
<evidence type="ECO:0000313" key="16">
    <source>
        <dbReference type="EMBL" id="POM65998.1"/>
    </source>
</evidence>
<dbReference type="PANTHER" id="PTHR23503:SF8">
    <property type="entry name" value="FACILITATED GLUCOSE TRANSPORTER PROTEIN 1"/>
    <property type="match status" value="1"/>
</dbReference>
<feature type="transmembrane region" description="Helical" evidence="14">
    <location>
        <begin position="318"/>
        <end position="339"/>
    </location>
</feature>
<dbReference type="PRINTS" id="PR00171">
    <property type="entry name" value="SUGRTRNSPORT"/>
</dbReference>
<keyword evidence="5 14" id="KW-1133">Transmembrane helix</keyword>
<feature type="transmembrane region" description="Helical" evidence="14">
    <location>
        <begin position="827"/>
        <end position="848"/>
    </location>
</feature>
<organism evidence="16 17">
    <name type="scientific">Phytophthora palmivora</name>
    <dbReference type="NCBI Taxonomy" id="4796"/>
    <lineage>
        <taxon>Eukaryota</taxon>
        <taxon>Sar</taxon>
        <taxon>Stramenopiles</taxon>
        <taxon>Oomycota</taxon>
        <taxon>Peronosporomycetes</taxon>
        <taxon>Peronosporales</taxon>
        <taxon>Peronosporaceae</taxon>
        <taxon>Phytophthora</taxon>
    </lineage>
</organism>
<comment type="subunit">
    <text evidence="2">Homodimer.</text>
</comment>
<evidence type="ECO:0000313" key="17">
    <source>
        <dbReference type="Proteomes" id="UP000237271"/>
    </source>
</evidence>
<dbReference type="EMBL" id="NCKW01009796">
    <property type="protein sequence ID" value="POM65998.1"/>
    <property type="molecule type" value="Genomic_DNA"/>
</dbReference>
<evidence type="ECO:0000256" key="6">
    <source>
        <dbReference type="ARBA" id="ARBA00023136"/>
    </source>
</evidence>
<dbReference type="SUPFAM" id="SSF103473">
    <property type="entry name" value="MFS general substrate transporter"/>
    <property type="match status" value="2"/>
</dbReference>
<evidence type="ECO:0000256" key="11">
    <source>
        <dbReference type="ARBA" id="ARBA00044668"/>
    </source>
</evidence>
<dbReference type="NCBIfam" id="TIGR00879">
    <property type="entry name" value="SP"/>
    <property type="match status" value="2"/>
</dbReference>
<evidence type="ECO:0000256" key="9">
    <source>
        <dbReference type="ARBA" id="ARBA00044656"/>
    </source>
</evidence>
<dbReference type="Pfam" id="PF00083">
    <property type="entry name" value="Sugar_tr"/>
    <property type="match status" value="2"/>
</dbReference>
<feature type="transmembrane region" description="Helical" evidence="14">
    <location>
        <begin position="630"/>
        <end position="652"/>
    </location>
</feature>
<evidence type="ECO:0000256" key="10">
    <source>
        <dbReference type="ARBA" id="ARBA00044662"/>
    </source>
</evidence>
<feature type="transmembrane region" description="Helical" evidence="14">
    <location>
        <begin position="73"/>
        <end position="91"/>
    </location>
</feature>
<feature type="transmembrane region" description="Helical" evidence="14">
    <location>
        <begin position="405"/>
        <end position="429"/>
    </location>
</feature>
<gene>
    <name evidence="16" type="ORF">PHPALM_18211</name>
</gene>
<proteinExistence type="predicted"/>
<feature type="domain" description="Major facilitator superfamily (MFS) profile" evidence="15">
    <location>
        <begin position="1"/>
        <end position="433"/>
    </location>
</feature>
<keyword evidence="4 14" id="KW-0812">Transmembrane</keyword>
<comment type="catalytic activity">
    <reaction evidence="10">
        <text>D-mannose(out) = D-mannose(in)</text>
        <dbReference type="Rhea" id="RHEA:78391"/>
        <dbReference type="ChEBI" id="CHEBI:4208"/>
    </reaction>
    <physiologicalReaction direction="left-to-right" evidence="10">
        <dbReference type="Rhea" id="RHEA:78392"/>
    </physiologicalReaction>
</comment>
<dbReference type="InterPro" id="IPR020846">
    <property type="entry name" value="MFS_dom"/>
</dbReference>
<feature type="transmembrane region" description="Helical" evidence="14">
    <location>
        <begin position="799"/>
        <end position="820"/>
    </location>
</feature>
<comment type="catalytic activity">
    <reaction evidence="12">
        <text>D-fructose(out) = D-fructose(in)</text>
        <dbReference type="Rhea" id="RHEA:60372"/>
        <dbReference type="ChEBI" id="CHEBI:37721"/>
    </reaction>
    <physiologicalReaction direction="left-to-right" evidence="12">
        <dbReference type="Rhea" id="RHEA:60373"/>
    </physiologicalReaction>
</comment>
<keyword evidence="3" id="KW-0813">Transport</keyword>
<feature type="transmembrane region" description="Helical" evidence="14">
    <location>
        <begin position="542"/>
        <end position="561"/>
    </location>
</feature>
<protein>
    <recommendedName>
        <fullName evidence="13">Hexose transporter 1</fullName>
    </recommendedName>
</protein>
<reference evidence="16 17" key="1">
    <citation type="journal article" date="2017" name="Genome Biol. Evol.">
        <title>Phytophthora megakarya and P. palmivora, closely related causal agents of cacao black pod rot, underwent increases in genome sizes and gene numbers by different mechanisms.</title>
        <authorList>
            <person name="Ali S.S."/>
            <person name="Shao J."/>
            <person name="Lary D.J."/>
            <person name="Kronmiller B."/>
            <person name="Shen D."/>
            <person name="Strem M.D."/>
            <person name="Amoako-Attah I."/>
            <person name="Akrofi A.Y."/>
            <person name="Begoude B.A."/>
            <person name="Ten Hoopen G.M."/>
            <person name="Coulibaly K."/>
            <person name="Kebe B.I."/>
            <person name="Melnick R.L."/>
            <person name="Guiltinan M.J."/>
            <person name="Tyler B.M."/>
            <person name="Meinhardt L.W."/>
            <person name="Bailey B.A."/>
        </authorList>
    </citation>
    <scope>NUCLEOTIDE SEQUENCE [LARGE SCALE GENOMIC DNA]</scope>
    <source>
        <strain evidence="17">sbr112.9</strain>
    </source>
</reference>
<comment type="subcellular location">
    <subcellularLocation>
        <location evidence="1">Membrane</location>
        <topology evidence="1">Multi-pass membrane protein</topology>
    </subcellularLocation>
</comment>
<feature type="transmembrane region" description="Helical" evidence="14">
    <location>
        <begin position="345"/>
        <end position="367"/>
    </location>
</feature>
<evidence type="ECO:0000256" key="2">
    <source>
        <dbReference type="ARBA" id="ARBA00011738"/>
    </source>
</evidence>
<accession>A0A2P4XKC9</accession>